<reference evidence="3 4" key="1">
    <citation type="submission" date="2014-11" db="EMBL/GenBank/DDBJ databases">
        <title>Genome sequence of Microbacterium mangrovi MUSC 115(T).</title>
        <authorList>
            <person name="Lee L.-H."/>
        </authorList>
    </citation>
    <scope>NUCLEOTIDE SEQUENCE [LARGE SCALE GENOMIC DNA]</scope>
    <source>
        <strain evidence="3 4">MUSC 115</strain>
    </source>
</reference>
<comment type="caution">
    <text evidence="3">The sequence shown here is derived from an EMBL/GenBank/DDBJ whole genome shotgun (WGS) entry which is preliminary data.</text>
</comment>
<dbReference type="Proteomes" id="UP000031030">
    <property type="component" value="Unassembled WGS sequence"/>
</dbReference>
<evidence type="ECO:0000256" key="2">
    <source>
        <dbReference type="SAM" id="SignalP"/>
    </source>
</evidence>
<evidence type="ECO:0000313" key="3">
    <source>
        <dbReference type="EMBL" id="KHK96650.1"/>
    </source>
</evidence>
<gene>
    <name evidence="3" type="ORF">LK09_14565</name>
</gene>
<evidence type="ECO:0000313" key="4">
    <source>
        <dbReference type="Proteomes" id="UP000031030"/>
    </source>
</evidence>
<feature type="region of interest" description="Disordered" evidence="1">
    <location>
        <begin position="34"/>
        <end position="75"/>
    </location>
</feature>
<name>A0A0B1ZZI9_9MICO</name>
<protein>
    <submittedName>
        <fullName evidence="3">Uncharacterized protein</fullName>
    </submittedName>
</protein>
<keyword evidence="4" id="KW-1185">Reference proteome</keyword>
<keyword evidence="2" id="KW-0732">Signal</keyword>
<dbReference type="OrthoDB" id="5189092at2"/>
<feature type="signal peptide" evidence="2">
    <location>
        <begin position="1"/>
        <end position="25"/>
    </location>
</feature>
<sequence length="211" mass="21425">MLILVVVIAVIWLLIARPWSGSATAASTSTTSPAAAAAVQTSPTPTPTPTVMSPSPSPTASGSPSPSPSPSSTAVASACDASSVTVVPLTDHTVYAAGQNPKLSIKLTNTSAVACKINVGTATQSFTITSGTDTWWRSTDCQKDPSDMVVLLKAGQTVTSSTPVVWDRTRSSVNSCVSKSRPVAPSGGATYHLTVSIGGFDALTDTVFQLG</sequence>
<dbReference type="EMBL" id="JTDK01000014">
    <property type="protein sequence ID" value="KHK96650.1"/>
    <property type="molecule type" value="Genomic_DNA"/>
</dbReference>
<feature type="chain" id="PRO_5002069365" evidence="2">
    <location>
        <begin position="26"/>
        <end position="211"/>
    </location>
</feature>
<proteinExistence type="predicted"/>
<evidence type="ECO:0000256" key="1">
    <source>
        <dbReference type="SAM" id="MobiDB-lite"/>
    </source>
</evidence>
<dbReference type="AlphaFoldDB" id="A0A0B1ZZI9"/>
<dbReference type="STRING" id="1348253.LK09_14565"/>
<organism evidence="3 4">
    <name type="scientific">Microbacterium mangrovi</name>
    <dbReference type="NCBI Taxonomy" id="1348253"/>
    <lineage>
        <taxon>Bacteria</taxon>
        <taxon>Bacillati</taxon>
        <taxon>Actinomycetota</taxon>
        <taxon>Actinomycetes</taxon>
        <taxon>Micrococcales</taxon>
        <taxon>Microbacteriaceae</taxon>
        <taxon>Microbacterium</taxon>
    </lineage>
</organism>
<accession>A0A0B1ZZI9</accession>